<accession>A0AAE7RFQ7</accession>
<keyword evidence="2" id="KW-0805">Transcription regulation</keyword>
<sequence>MRFNRSDLADYAYFLAVARHLNFRRAGLDLGISASAVSHALKALEGRVGVRLLNRTNRSVTLTVAGEEFQAALEGPFEELRHATEVLDRFRQTPSGRIRINVLAGAAELLLTPVLSTFFDRYPDIVVDVGVSDKMIDVVGNGYDAGIRFGGTVPEDMVAQRLTPDMRWIVAGSPSYLQKHGTPLHPDDLTGHRCLRIRVGDGSLYRWEFEKGEEEMVVDVPGPLILDNGAVAMKLARQGFGLAYMNEWDVREHLEDGSITTVLDDWSARGEGYYMYYSSRRQLPKGVRLLIDLIRELKPLG</sequence>
<dbReference type="InterPro" id="IPR058163">
    <property type="entry name" value="LysR-type_TF_proteobact-type"/>
</dbReference>
<evidence type="ECO:0000256" key="2">
    <source>
        <dbReference type="ARBA" id="ARBA00023015"/>
    </source>
</evidence>
<evidence type="ECO:0000313" key="9">
    <source>
        <dbReference type="EMBL" id="NTF39815.1"/>
    </source>
</evidence>
<dbReference type="InterPro" id="IPR036390">
    <property type="entry name" value="WH_DNA-bd_sf"/>
</dbReference>
<evidence type="ECO:0000313" key="12">
    <source>
        <dbReference type="Proteomes" id="UP000822331"/>
    </source>
</evidence>
<comment type="function">
    <text evidence="5">Transcriptional regulator of the ttuABCDE tartrate utilization operon.</text>
</comment>
<reference evidence="9 12" key="1">
    <citation type="journal article" date="2020" name="Science">
        <title>Unexpected conservation and global transmission of agrobacterial virulence plasmids.</title>
        <authorList>
            <person name="Weisberg A.J."/>
            <person name="Davis E.W. 2nd"/>
            <person name="Tabima J."/>
            <person name="Belcher M.S."/>
            <person name="Miller M."/>
            <person name="Kuo C.H."/>
            <person name="Loper J.E."/>
            <person name="Grunwald N.J."/>
            <person name="Putnam M.L."/>
            <person name="Chang J.H."/>
        </authorList>
    </citation>
    <scope>NUCLEOTIDE SEQUENCE [LARGE SCALE GENOMIC DNA]</scope>
    <source>
        <strain evidence="9 12">A19/93</strain>
    </source>
</reference>
<dbReference type="Gene3D" id="1.10.10.10">
    <property type="entry name" value="Winged helix-like DNA-binding domain superfamily/Winged helix DNA-binding domain"/>
    <property type="match status" value="1"/>
</dbReference>
<dbReference type="PANTHER" id="PTHR30537">
    <property type="entry name" value="HTH-TYPE TRANSCRIPTIONAL REGULATOR"/>
    <property type="match status" value="1"/>
</dbReference>
<keyword evidence="3" id="KW-0238">DNA-binding</keyword>
<dbReference type="Pfam" id="PF00126">
    <property type="entry name" value="HTH_1"/>
    <property type="match status" value="1"/>
</dbReference>
<evidence type="ECO:0000313" key="11">
    <source>
        <dbReference type="Proteomes" id="UP000663912"/>
    </source>
</evidence>
<dbReference type="GO" id="GO:0003700">
    <property type="term" value="F:DNA-binding transcription factor activity"/>
    <property type="evidence" value="ECO:0007669"/>
    <property type="project" value="InterPro"/>
</dbReference>
<dbReference type="EMBL" id="JAAMCP010000017">
    <property type="protein sequence ID" value="NTF39815.1"/>
    <property type="molecule type" value="Genomic_DNA"/>
</dbReference>
<evidence type="ECO:0000256" key="7">
    <source>
        <dbReference type="ARBA" id="ARBA00083243"/>
    </source>
</evidence>
<reference evidence="10" key="2">
    <citation type="submission" date="2020-02" db="EMBL/GenBank/DDBJ databases">
        <title>Unexpected conservation and global transmission of agrobacterial virulence plasmids.</title>
        <authorList>
            <person name="Weisberg A.J."/>
            <person name="Davis E.W. II"/>
            <person name="Tabima J.R."/>
            <person name="Belcher M.S."/>
            <person name="Miller M."/>
            <person name="Kuo C.-H."/>
            <person name="Loper J.E."/>
            <person name="Grunwald N.J."/>
            <person name="Putnam M.L."/>
            <person name="Chang J.H."/>
        </authorList>
    </citation>
    <scope>NUCLEOTIDE SEQUENCE</scope>
    <source>
        <strain evidence="10">W2/73</strain>
        <plasmid evidence="10">pW2_73_1</plasmid>
    </source>
</reference>
<dbReference type="Proteomes" id="UP000822331">
    <property type="component" value="Unassembled WGS sequence"/>
</dbReference>
<evidence type="ECO:0000256" key="3">
    <source>
        <dbReference type="ARBA" id="ARBA00023125"/>
    </source>
</evidence>
<dbReference type="InterPro" id="IPR005119">
    <property type="entry name" value="LysR_subst-bd"/>
</dbReference>
<organism evidence="10 11">
    <name type="scientific">Agrobacterium rubi</name>
    <dbReference type="NCBI Taxonomy" id="28099"/>
    <lineage>
        <taxon>Bacteria</taxon>
        <taxon>Pseudomonadati</taxon>
        <taxon>Pseudomonadota</taxon>
        <taxon>Alphaproteobacteria</taxon>
        <taxon>Hyphomicrobiales</taxon>
        <taxon>Rhizobiaceae</taxon>
        <taxon>Rhizobium/Agrobacterium group</taxon>
        <taxon>Agrobacterium</taxon>
    </lineage>
</organism>
<evidence type="ECO:0000313" key="10">
    <source>
        <dbReference type="EMBL" id="QTG03349.1"/>
    </source>
</evidence>
<dbReference type="Proteomes" id="UP000663912">
    <property type="component" value="Plasmid pW2_73_1"/>
</dbReference>
<evidence type="ECO:0000256" key="5">
    <source>
        <dbReference type="ARBA" id="ARBA00054626"/>
    </source>
</evidence>
<evidence type="ECO:0000256" key="1">
    <source>
        <dbReference type="ARBA" id="ARBA00009437"/>
    </source>
</evidence>
<dbReference type="KEGG" id="arui:G6M88_23095"/>
<comment type="similarity">
    <text evidence="1">Belongs to the LysR transcriptional regulatory family.</text>
</comment>
<dbReference type="InterPro" id="IPR036388">
    <property type="entry name" value="WH-like_DNA-bd_sf"/>
</dbReference>
<dbReference type="GO" id="GO:0043565">
    <property type="term" value="F:sequence-specific DNA binding"/>
    <property type="evidence" value="ECO:0007669"/>
    <property type="project" value="TreeGrafter"/>
</dbReference>
<dbReference type="AlphaFoldDB" id="A0AAE7RFQ7"/>
<dbReference type="SUPFAM" id="SSF53850">
    <property type="entry name" value="Periplasmic binding protein-like II"/>
    <property type="match status" value="1"/>
</dbReference>
<dbReference type="PANTHER" id="PTHR30537:SF1">
    <property type="entry name" value="HTH-TYPE TRANSCRIPTIONAL REGULATOR PGRR"/>
    <property type="match status" value="1"/>
</dbReference>
<evidence type="ECO:0000259" key="8">
    <source>
        <dbReference type="PROSITE" id="PS50931"/>
    </source>
</evidence>
<proteinExistence type="inferred from homology"/>
<dbReference type="EMBL" id="CP049208">
    <property type="protein sequence ID" value="QTG03349.1"/>
    <property type="molecule type" value="Genomic_DNA"/>
</dbReference>
<dbReference type="RefSeq" id="WP_065700913.1">
    <property type="nucleotide sequence ID" value="NZ_CP049208.1"/>
</dbReference>
<keyword evidence="10" id="KW-0614">Plasmid</keyword>
<dbReference type="PROSITE" id="PS50931">
    <property type="entry name" value="HTH_LYSR"/>
    <property type="match status" value="1"/>
</dbReference>
<keyword evidence="12" id="KW-1185">Reference proteome</keyword>
<geneLocation type="plasmid" evidence="10 11">
    <name>pW2_73_1</name>
</geneLocation>
<dbReference type="SUPFAM" id="SSF46785">
    <property type="entry name" value="Winged helix' DNA-binding domain"/>
    <property type="match status" value="1"/>
</dbReference>
<name>A0AAE7RFQ7_9HYPH</name>
<gene>
    <name evidence="9" type="ORF">G6L72_24310</name>
    <name evidence="10" type="ORF">G6M88_23095</name>
</gene>
<keyword evidence="4" id="KW-0804">Transcription</keyword>
<protein>
    <recommendedName>
        <fullName evidence="6">HTH-type transcriptional regulator TtuA</fullName>
    </recommendedName>
    <alternativeName>
        <fullName evidence="7">Tartrate utilization transcriptional regulator</fullName>
    </alternativeName>
</protein>
<dbReference type="CDD" id="cd08474">
    <property type="entry name" value="PBP2_CrgA_like_5"/>
    <property type="match status" value="1"/>
</dbReference>
<dbReference type="FunFam" id="1.10.10.10:FF:000001">
    <property type="entry name" value="LysR family transcriptional regulator"/>
    <property type="match status" value="1"/>
</dbReference>
<dbReference type="InterPro" id="IPR000847">
    <property type="entry name" value="LysR_HTH_N"/>
</dbReference>
<dbReference type="GO" id="GO:0006351">
    <property type="term" value="P:DNA-templated transcription"/>
    <property type="evidence" value="ECO:0007669"/>
    <property type="project" value="TreeGrafter"/>
</dbReference>
<dbReference type="Pfam" id="PF03466">
    <property type="entry name" value="LysR_substrate"/>
    <property type="match status" value="1"/>
</dbReference>
<evidence type="ECO:0000256" key="4">
    <source>
        <dbReference type="ARBA" id="ARBA00023163"/>
    </source>
</evidence>
<dbReference type="Gene3D" id="3.40.190.290">
    <property type="match status" value="1"/>
</dbReference>
<evidence type="ECO:0000256" key="6">
    <source>
        <dbReference type="ARBA" id="ARBA00067332"/>
    </source>
</evidence>
<feature type="domain" description="HTH lysR-type" evidence="8">
    <location>
        <begin position="13"/>
        <end position="63"/>
    </location>
</feature>